<dbReference type="InterPro" id="IPR036271">
    <property type="entry name" value="Tet_transcr_reg_TetR-rel_C_sf"/>
</dbReference>
<evidence type="ECO:0000256" key="4">
    <source>
        <dbReference type="PROSITE-ProRule" id="PRU00335"/>
    </source>
</evidence>
<dbReference type="GO" id="GO:0003700">
    <property type="term" value="F:DNA-binding transcription factor activity"/>
    <property type="evidence" value="ECO:0007669"/>
    <property type="project" value="TreeGrafter"/>
</dbReference>
<dbReference type="InterPro" id="IPR039536">
    <property type="entry name" value="TetR_C_Proteobacteria"/>
</dbReference>
<name>A0A1E3S382_9MYCO</name>
<evidence type="ECO:0000259" key="5">
    <source>
        <dbReference type="PROSITE" id="PS50977"/>
    </source>
</evidence>
<dbReference type="PROSITE" id="PS50977">
    <property type="entry name" value="HTH_TETR_2"/>
    <property type="match status" value="1"/>
</dbReference>
<organism evidence="6 7">
    <name type="scientific">Mycolicibacterium holsaticum</name>
    <dbReference type="NCBI Taxonomy" id="152142"/>
    <lineage>
        <taxon>Bacteria</taxon>
        <taxon>Bacillati</taxon>
        <taxon>Actinomycetota</taxon>
        <taxon>Actinomycetes</taxon>
        <taxon>Mycobacteriales</taxon>
        <taxon>Mycobacteriaceae</taxon>
        <taxon>Mycolicibacterium</taxon>
    </lineage>
</organism>
<proteinExistence type="predicted"/>
<reference evidence="7" key="1">
    <citation type="submission" date="2016-09" db="EMBL/GenBank/DDBJ databases">
        <authorList>
            <person name="Greninger A.L."/>
            <person name="Jerome K.R."/>
            <person name="Mcnair B."/>
            <person name="Wallis C."/>
            <person name="Fang F."/>
        </authorList>
    </citation>
    <scope>NUCLEOTIDE SEQUENCE [LARGE SCALE GENOMIC DNA]</scope>
    <source>
        <strain evidence="7">M7</strain>
    </source>
</reference>
<feature type="domain" description="HTH tetR-type" evidence="5">
    <location>
        <begin position="5"/>
        <end position="65"/>
    </location>
</feature>
<evidence type="ECO:0000313" key="6">
    <source>
        <dbReference type="EMBL" id="ODQ96570.1"/>
    </source>
</evidence>
<evidence type="ECO:0000256" key="2">
    <source>
        <dbReference type="ARBA" id="ARBA00023125"/>
    </source>
</evidence>
<accession>A0A1E3S382</accession>
<dbReference type="EMBL" id="MIGZ01000002">
    <property type="protein sequence ID" value="ODQ96570.1"/>
    <property type="molecule type" value="Genomic_DNA"/>
</dbReference>
<evidence type="ECO:0000256" key="3">
    <source>
        <dbReference type="ARBA" id="ARBA00023163"/>
    </source>
</evidence>
<protein>
    <recommendedName>
        <fullName evidence="5">HTH tetR-type domain-containing protein</fullName>
    </recommendedName>
</protein>
<dbReference type="AlphaFoldDB" id="A0A1E3S382"/>
<dbReference type="RefSeq" id="WP_069403316.1">
    <property type="nucleotide sequence ID" value="NZ_MIGZ01000002.1"/>
</dbReference>
<dbReference type="Proteomes" id="UP000094243">
    <property type="component" value="Unassembled WGS sequence"/>
</dbReference>
<gene>
    <name evidence="6" type="ORF">BHQ17_00795</name>
</gene>
<evidence type="ECO:0000313" key="7">
    <source>
        <dbReference type="Proteomes" id="UP000094243"/>
    </source>
</evidence>
<dbReference type="Pfam" id="PF14246">
    <property type="entry name" value="TetR_C_7"/>
    <property type="match status" value="1"/>
</dbReference>
<dbReference type="PANTHER" id="PTHR30055">
    <property type="entry name" value="HTH-TYPE TRANSCRIPTIONAL REGULATOR RUTR"/>
    <property type="match status" value="1"/>
</dbReference>
<sequence length="217" mass="23198">MAQDDIKVQQIRAAAHTLFLEHGFAGVSTATLAKEAGVSKETLYSRYPNKEAVLADVLEHLIAVGQLDTDVDIPAPTTLDDLRNALRSLASQLGEQLVQRDYIELVRIVIAETPRLPHVGEIFLRSVPQRAFQLTGALLSAGKDAGLIGDVDILAATRMFLGPLVLHALINVLLVAPNKDSPVPPLDVANHVELLLAAVTSPNHPGDLGSGNRAHRG</sequence>
<feature type="DNA-binding region" description="H-T-H motif" evidence="4">
    <location>
        <begin position="28"/>
        <end position="47"/>
    </location>
</feature>
<dbReference type="PRINTS" id="PR00455">
    <property type="entry name" value="HTHTETR"/>
</dbReference>
<keyword evidence="1" id="KW-0805">Transcription regulation</keyword>
<dbReference type="Gene3D" id="1.10.357.10">
    <property type="entry name" value="Tetracycline Repressor, domain 2"/>
    <property type="match status" value="1"/>
</dbReference>
<dbReference type="SUPFAM" id="SSF46689">
    <property type="entry name" value="Homeodomain-like"/>
    <property type="match status" value="1"/>
</dbReference>
<evidence type="ECO:0000256" key="1">
    <source>
        <dbReference type="ARBA" id="ARBA00023015"/>
    </source>
</evidence>
<keyword evidence="7" id="KW-1185">Reference proteome</keyword>
<dbReference type="InterPro" id="IPR001647">
    <property type="entry name" value="HTH_TetR"/>
</dbReference>
<dbReference type="SUPFAM" id="SSF48498">
    <property type="entry name" value="Tetracyclin repressor-like, C-terminal domain"/>
    <property type="match status" value="1"/>
</dbReference>
<keyword evidence="3" id="KW-0804">Transcription</keyword>
<dbReference type="PANTHER" id="PTHR30055:SF234">
    <property type="entry name" value="HTH-TYPE TRANSCRIPTIONAL REGULATOR BETI"/>
    <property type="match status" value="1"/>
</dbReference>
<dbReference type="Pfam" id="PF00440">
    <property type="entry name" value="TetR_N"/>
    <property type="match status" value="1"/>
</dbReference>
<dbReference type="InterPro" id="IPR050109">
    <property type="entry name" value="HTH-type_TetR-like_transc_reg"/>
</dbReference>
<comment type="caution">
    <text evidence="6">The sequence shown here is derived from an EMBL/GenBank/DDBJ whole genome shotgun (WGS) entry which is preliminary data.</text>
</comment>
<dbReference type="OrthoDB" id="6077212at2"/>
<dbReference type="GO" id="GO:0000976">
    <property type="term" value="F:transcription cis-regulatory region binding"/>
    <property type="evidence" value="ECO:0007669"/>
    <property type="project" value="TreeGrafter"/>
</dbReference>
<keyword evidence="2 4" id="KW-0238">DNA-binding</keyword>
<dbReference type="InterPro" id="IPR009057">
    <property type="entry name" value="Homeodomain-like_sf"/>
</dbReference>